<evidence type="ECO:0000313" key="11">
    <source>
        <dbReference type="EMBL" id="ETD66663.1"/>
    </source>
</evidence>
<comment type="function">
    <text evidence="9">Part of the ABC transporter complex (TC 3.A.1.6.1) involved in sulfate/thiosulfate import.</text>
</comment>
<dbReference type="PANTHER" id="PTHR30406:SF8">
    <property type="entry name" value="SULFATE TRANSPORT SYSTEM PERMEASE PROTEIN CYST"/>
    <property type="match status" value="1"/>
</dbReference>
<dbReference type="InterPro" id="IPR011865">
    <property type="entry name" value="CysT_permease"/>
</dbReference>
<keyword evidence="3 9" id="KW-0813">Transport</keyword>
<feature type="transmembrane region" description="Helical" evidence="9">
    <location>
        <begin position="111"/>
        <end position="132"/>
    </location>
</feature>
<protein>
    <recommendedName>
        <fullName evidence="9">Sulfate transport system permease protein CysT</fullName>
    </recommendedName>
</protein>
<dbReference type="PROSITE" id="PS50928">
    <property type="entry name" value="ABC_TM1"/>
    <property type="match status" value="1"/>
</dbReference>
<evidence type="ECO:0000256" key="1">
    <source>
        <dbReference type="ARBA" id="ARBA00004651"/>
    </source>
</evidence>
<evidence type="ECO:0000256" key="5">
    <source>
        <dbReference type="ARBA" id="ARBA00022989"/>
    </source>
</evidence>
<comment type="similarity">
    <text evidence="9">Belongs to the binding-protein-dependent transport system permease family. CysTW subfamily.</text>
</comment>
<dbReference type="PATRIC" id="fig|1414851.3.peg.2560"/>
<reference evidence="11 12" key="1">
    <citation type="submission" date="2013-11" db="EMBL/GenBank/DDBJ databases">
        <title>Genomic analysis of Pelistega sp. HM-7.</title>
        <authorList>
            <person name="Kumbhare S.V."/>
            <person name="Shetty S.A."/>
            <person name="Sharma O."/>
            <person name="Dhotre D.P."/>
        </authorList>
    </citation>
    <scope>NUCLEOTIDE SEQUENCE [LARGE SCALE GENOMIC DNA]</scope>
    <source>
        <strain evidence="11 12">HM-7</strain>
    </source>
</reference>
<dbReference type="AlphaFoldDB" id="V8FSJ0"/>
<evidence type="ECO:0000256" key="3">
    <source>
        <dbReference type="ARBA" id="ARBA00022448"/>
    </source>
</evidence>
<keyword evidence="12" id="KW-1185">Reference proteome</keyword>
<dbReference type="GO" id="GO:0015419">
    <property type="term" value="F:ABC-type sulfate transporter activity"/>
    <property type="evidence" value="ECO:0007669"/>
    <property type="project" value="UniProtKB-UniRule"/>
</dbReference>
<dbReference type="Proteomes" id="UP000018766">
    <property type="component" value="Unassembled WGS sequence"/>
</dbReference>
<keyword evidence="5 9" id="KW-1133">Transmembrane helix</keyword>
<evidence type="ECO:0000313" key="12">
    <source>
        <dbReference type="Proteomes" id="UP000018766"/>
    </source>
</evidence>
<comment type="caution">
    <text evidence="11">The sequence shown here is derived from an EMBL/GenBank/DDBJ whole genome shotgun (WGS) entry which is preliminary data.</text>
</comment>
<dbReference type="InterPro" id="IPR000515">
    <property type="entry name" value="MetI-like"/>
</dbReference>
<evidence type="ECO:0000256" key="4">
    <source>
        <dbReference type="ARBA" id="ARBA00022692"/>
    </source>
</evidence>
<proteinExistence type="inferred from homology"/>
<organism evidence="11 12">
    <name type="scientific">Pelistega indica</name>
    <dbReference type="NCBI Taxonomy" id="1414851"/>
    <lineage>
        <taxon>Bacteria</taxon>
        <taxon>Pseudomonadati</taxon>
        <taxon>Pseudomonadota</taxon>
        <taxon>Betaproteobacteria</taxon>
        <taxon>Burkholderiales</taxon>
        <taxon>Alcaligenaceae</taxon>
        <taxon>Pelistega</taxon>
    </lineage>
</organism>
<comment type="subcellular location">
    <subcellularLocation>
        <location evidence="1">Cell membrane</location>
        <topology evidence="1">Multi-pass membrane protein</topology>
    </subcellularLocation>
</comment>
<feature type="transmembrane region" description="Helical" evidence="9">
    <location>
        <begin position="144"/>
        <end position="166"/>
    </location>
</feature>
<evidence type="ECO:0000256" key="7">
    <source>
        <dbReference type="ARBA" id="ARBA00023136"/>
    </source>
</evidence>
<comment type="caution">
    <text evidence="9">Lacks conserved residue(s) required for the propagation of feature annotation.</text>
</comment>
<feature type="transmembrane region" description="Helical" evidence="9">
    <location>
        <begin position="70"/>
        <end position="99"/>
    </location>
</feature>
<dbReference type="PANTHER" id="PTHR30406">
    <property type="entry name" value="SULFATE TRANSPORT SYSTEM PERMEASE PROTEIN"/>
    <property type="match status" value="1"/>
</dbReference>
<keyword evidence="4 9" id="KW-0812">Transmembrane</keyword>
<dbReference type="SUPFAM" id="SSF161098">
    <property type="entry name" value="MetI-like"/>
    <property type="match status" value="1"/>
</dbReference>
<accession>V8FSJ0</accession>
<comment type="function">
    <text evidence="8">Part of the ABC transporter complex CysAWTP (TC 3.A.1.6.1) involved in sulfate/thiosulfate import. Probably responsible for the translocation of the substrate across the membrane.</text>
</comment>
<dbReference type="EMBL" id="AYSV01000137">
    <property type="protein sequence ID" value="ETD66663.1"/>
    <property type="molecule type" value="Genomic_DNA"/>
</dbReference>
<feature type="transmembrane region" description="Helical" evidence="9">
    <location>
        <begin position="257"/>
        <end position="280"/>
    </location>
</feature>
<gene>
    <name evidence="11" type="ORF">V757_12305</name>
</gene>
<sequence length="288" mass="31865">MTKFKNLKYKKNKTVFLRSKTILPGFGLSFGISLLSLSLLVFLPFAMLVYSTVGIGWDKFWQTILQEQVISAISLTLKMSLFAVLTNCIFGTMIAWVIVRYHFPFKSLINAIVDLPFALPTAVTGIALATLYSPNGWIGQWFNFKIAFTPIGIWIALVVVSLPFIVRTVQPVLEDLSVELEEAGATLGANSWTIFYRIILPELLPALIMGAGMAFARATGEYGSVIFIAGNIPNVSEILPVIITAKLEMFDTQGASAVALFMLLISFVILFVFNVAQWFFSRRLGAKV</sequence>
<dbReference type="GO" id="GO:0005886">
    <property type="term" value="C:plasma membrane"/>
    <property type="evidence" value="ECO:0007669"/>
    <property type="project" value="UniProtKB-SubCell"/>
</dbReference>
<evidence type="ECO:0000256" key="2">
    <source>
        <dbReference type="ARBA" id="ARBA00011779"/>
    </source>
</evidence>
<keyword evidence="6 9" id="KW-0764">Sulfate transport</keyword>
<dbReference type="CDD" id="cd06261">
    <property type="entry name" value="TM_PBP2"/>
    <property type="match status" value="1"/>
</dbReference>
<evidence type="ECO:0000256" key="9">
    <source>
        <dbReference type="RuleBase" id="RU366001"/>
    </source>
</evidence>
<evidence type="ECO:0000259" key="10">
    <source>
        <dbReference type="PROSITE" id="PS50928"/>
    </source>
</evidence>
<feature type="domain" description="ABC transmembrane type-1" evidence="10">
    <location>
        <begin position="73"/>
        <end position="273"/>
    </location>
</feature>
<dbReference type="NCBIfam" id="TIGR02139">
    <property type="entry name" value="permease_CysT"/>
    <property type="match status" value="1"/>
</dbReference>
<name>V8FSJ0_9BURK</name>
<feature type="transmembrane region" description="Helical" evidence="9">
    <location>
        <begin position="194"/>
        <end position="216"/>
    </location>
</feature>
<keyword evidence="7 9" id="KW-0472">Membrane</keyword>
<feature type="transmembrane region" description="Helical" evidence="9">
    <location>
        <begin position="21"/>
        <end position="50"/>
    </location>
</feature>
<dbReference type="Pfam" id="PF00528">
    <property type="entry name" value="BPD_transp_1"/>
    <property type="match status" value="1"/>
</dbReference>
<evidence type="ECO:0000256" key="8">
    <source>
        <dbReference type="ARBA" id="ARBA00025323"/>
    </source>
</evidence>
<comment type="subunit">
    <text evidence="2">The complex is composed of two ATP-binding proteins (CysA), two transmembrane proteins (CysT and CysW) and a solute-binding protein (CysP).</text>
</comment>
<dbReference type="NCBIfam" id="TIGR00969">
    <property type="entry name" value="3a0106s02"/>
    <property type="match status" value="1"/>
</dbReference>
<dbReference type="InterPro" id="IPR035906">
    <property type="entry name" value="MetI-like_sf"/>
</dbReference>
<dbReference type="InterPro" id="IPR005667">
    <property type="entry name" value="Sulph_transpt2"/>
</dbReference>
<evidence type="ECO:0000256" key="6">
    <source>
        <dbReference type="ARBA" id="ARBA00023032"/>
    </source>
</evidence>
<dbReference type="Gene3D" id="1.10.3720.10">
    <property type="entry name" value="MetI-like"/>
    <property type="match status" value="1"/>
</dbReference>
<dbReference type="FunFam" id="1.10.3720.10:FF:000004">
    <property type="entry name" value="Sulfate transport system permease protein CysT"/>
    <property type="match status" value="1"/>
</dbReference>